<dbReference type="PANTHER" id="PTHR24096:SF422">
    <property type="entry name" value="BCDNA.GH02901"/>
    <property type="match status" value="1"/>
</dbReference>
<dbReference type="WBParaSite" id="PDA_v2.g15296.t1">
    <property type="protein sequence ID" value="PDA_v2.g15296.t1"/>
    <property type="gene ID" value="PDA_v2.g15296"/>
</dbReference>
<dbReference type="InterPro" id="IPR025110">
    <property type="entry name" value="AMP-bd_C"/>
</dbReference>
<evidence type="ECO:0000256" key="2">
    <source>
        <dbReference type="ARBA" id="ARBA00006432"/>
    </source>
</evidence>
<evidence type="ECO:0000256" key="1">
    <source>
        <dbReference type="ARBA" id="ARBA00004275"/>
    </source>
</evidence>
<dbReference type="Proteomes" id="UP000887578">
    <property type="component" value="Unplaced"/>
</dbReference>
<dbReference type="GO" id="GO:0016405">
    <property type="term" value="F:CoA-ligase activity"/>
    <property type="evidence" value="ECO:0007669"/>
    <property type="project" value="TreeGrafter"/>
</dbReference>
<evidence type="ECO:0000256" key="3">
    <source>
        <dbReference type="ARBA" id="ARBA00023140"/>
    </source>
</evidence>
<organism evidence="6 7">
    <name type="scientific">Panagrolaimus davidi</name>
    <dbReference type="NCBI Taxonomy" id="227884"/>
    <lineage>
        <taxon>Eukaryota</taxon>
        <taxon>Metazoa</taxon>
        <taxon>Ecdysozoa</taxon>
        <taxon>Nematoda</taxon>
        <taxon>Chromadorea</taxon>
        <taxon>Rhabditida</taxon>
        <taxon>Tylenchina</taxon>
        <taxon>Panagrolaimomorpha</taxon>
        <taxon>Panagrolaimoidea</taxon>
        <taxon>Panagrolaimidae</taxon>
        <taxon>Panagrolaimus</taxon>
    </lineage>
</organism>
<dbReference type="InterPro" id="IPR000873">
    <property type="entry name" value="AMP-dep_synth/lig_dom"/>
</dbReference>
<dbReference type="Pfam" id="PF13193">
    <property type="entry name" value="AMP-binding_C"/>
    <property type="match status" value="1"/>
</dbReference>
<dbReference type="SUPFAM" id="SSF56801">
    <property type="entry name" value="Acetyl-CoA synthetase-like"/>
    <property type="match status" value="1"/>
</dbReference>
<evidence type="ECO:0000259" key="4">
    <source>
        <dbReference type="Pfam" id="PF00501"/>
    </source>
</evidence>
<evidence type="ECO:0000313" key="6">
    <source>
        <dbReference type="Proteomes" id="UP000887578"/>
    </source>
</evidence>
<dbReference type="GO" id="GO:0005777">
    <property type="term" value="C:peroxisome"/>
    <property type="evidence" value="ECO:0007669"/>
    <property type="project" value="UniProtKB-SubCell"/>
</dbReference>
<dbReference type="Gene3D" id="3.30.300.30">
    <property type="match status" value="1"/>
</dbReference>
<dbReference type="FunFam" id="3.30.300.30:FF:000007">
    <property type="entry name" value="4-coumarate--CoA ligase 2"/>
    <property type="match status" value="1"/>
</dbReference>
<keyword evidence="3" id="KW-0576">Peroxisome</keyword>
<feature type="domain" description="AMP-dependent synthetase/ligase" evidence="4">
    <location>
        <begin position="5"/>
        <end position="302"/>
    </location>
</feature>
<dbReference type="PANTHER" id="PTHR24096">
    <property type="entry name" value="LONG-CHAIN-FATTY-ACID--COA LIGASE"/>
    <property type="match status" value="1"/>
</dbReference>
<dbReference type="InterPro" id="IPR045851">
    <property type="entry name" value="AMP-bd_C_sf"/>
</dbReference>
<sequence>MRGLNELERQFTDASVKFVFCSNDALENVLKATKKLSIKKIIVIDADENTTFSNSNIFNISQVFNTVPLPNLPPININLETDALILPYSSGTTGAPKGVVITHKGFGTHANIYNSLMENFIKNVFIKKPYIFDQELELILLPINHMFGCCVLFHCLMMAKTVVLMKQFEPEPFFKAIEKYKIRILMIHPPVLIMLSKHSAVDKYDLSSIEIIFSGAAPAGKDIIGDVKQKHPNLKQVTQGYGTTECLGVTFPDNENIPNGSVGKVVPLGKAKVIDIDTGKELSYNQPGEILFFSPTVTPGYLNRPEATKESIDAEGWYHTGGNMFIIERMKEVLKVEGLPVSPAELEDVLLSHSLITDAAVIGISNGAAGEVPKAYIVRKDKTLKEVEVMEFVKERVAYYKQLTGGVEFVNEIPKNATGKILRRALREKNQDNANSAAPILTVYHLNN</sequence>
<reference evidence="7" key="1">
    <citation type="submission" date="2022-11" db="UniProtKB">
        <authorList>
            <consortium name="WormBaseParasite"/>
        </authorList>
    </citation>
    <scope>IDENTIFICATION</scope>
</reference>
<accession>A0A914PB25</accession>
<dbReference type="Gene3D" id="2.30.38.10">
    <property type="entry name" value="Luciferase, Domain 3"/>
    <property type="match status" value="1"/>
</dbReference>
<comment type="subcellular location">
    <subcellularLocation>
        <location evidence="1">Peroxisome</location>
    </subcellularLocation>
</comment>
<dbReference type="Gene3D" id="3.40.50.980">
    <property type="match status" value="2"/>
</dbReference>
<dbReference type="Pfam" id="PF00501">
    <property type="entry name" value="AMP-binding"/>
    <property type="match status" value="1"/>
</dbReference>
<evidence type="ECO:0000313" key="7">
    <source>
        <dbReference type="WBParaSite" id="PDA_v2.g15296.t1"/>
    </source>
</evidence>
<dbReference type="InterPro" id="IPR020845">
    <property type="entry name" value="AMP-binding_CS"/>
</dbReference>
<dbReference type="PROSITE" id="PS00455">
    <property type="entry name" value="AMP_BINDING"/>
    <property type="match status" value="1"/>
</dbReference>
<protein>
    <submittedName>
        <fullName evidence="7">4-coumarate--CoA ligase</fullName>
    </submittedName>
</protein>
<comment type="similarity">
    <text evidence="2">Belongs to the ATP-dependent AMP-binding enzyme family.</text>
</comment>
<proteinExistence type="inferred from homology"/>
<dbReference type="AlphaFoldDB" id="A0A914PB25"/>
<feature type="domain" description="AMP-binding enzyme C-terminal" evidence="5">
    <location>
        <begin position="345"/>
        <end position="420"/>
    </location>
</feature>
<name>A0A914PB25_9BILA</name>
<evidence type="ECO:0000259" key="5">
    <source>
        <dbReference type="Pfam" id="PF13193"/>
    </source>
</evidence>
<keyword evidence="6" id="KW-1185">Reference proteome</keyword>